<dbReference type="RefSeq" id="WP_184453974.1">
    <property type="nucleotide sequence ID" value="NZ_JACHMK010000001.1"/>
</dbReference>
<evidence type="ECO:0000313" key="2">
    <source>
        <dbReference type="EMBL" id="MBB6335543.1"/>
    </source>
</evidence>
<feature type="compositionally biased region" description="Basic and acidic residues" evidence="1">
    <location>
        <begin position="74"/>
        <end position="100"/>
    </location>
</feature>
<reference evidence="2" key="1">
    <citation type="submission" date="2020-08" db="EMBL/GenBank/DDBJ databases">
        <title>Sequencing the genomes of 1000 actinobacteria strains.</title>
        <authorList>
            <person name="Klenk H.-P."/>
        </authorList>
    </citation>
    <scope>NUCLEOTIDE SEQUENCE</scope>
    <source>
        <strain evidence="2">DSM 10695</strain>
    </source>
</reference>
<evidence type="ECO:0000256" key="1">
    <source>
        <dbReference type="SAM" id="MobiDB-lite"/>
    </source>
</evidence>
<accession>A0A923IYI5</accession>
<proteinExistence type="predicted"/>
<feature type="region of interest" description="Disordered" evidence="1">
    <location>
        <begin position="47"/>
        <end position="100"/>
    </location>
</feature>
<keyword evidence="3" id="KW-1185">Reference proteome</keyword>
<dbReference type="Proteomes" id="UP000617426">
    <property type="component" value="Unassembled WGS sequence"/>
</dbReference>
<evidence type="ECO:0000313" key="3">
    <source>
        <dbReference type="Proteomes" id="UP000617426"/>
    </source>
</evidence>
<protein>
    <submittedName>
        <fullName evidence="2">Uncharacterized protein</fullName>
    </submittedName>
</protein>
<dbReference type="AlphaFoldDB" id="A0A923IYI5"/>
<dbReference type="EMBL" id="JACHMK010000001">
    <property type="protein sequence ID" value="MBB6335543.1"/>
    <property type="molecule type" value="Genomic_DNA"/>
</dbReference>
<organism evidence="2 3">
    <name type="scientific">Schaalia hyovaginalis</name>
    <dbReference type="NCBI Taxonomy" id="29316"/>
    <lineage>
        <taxon>Bacteria</taxon>
        <taxon>Bacillati</taxon>
        <taxon>Actinomycetota</taxon>
        <taxon>Actinomycetes</taxon>
        <taxon>Actinomycetales</taxon>
        <taxon>Actinomycetaceae</taxon>
        <taxon>Schaalia</taxon>
    </lineage>
</organism>
<name>A0A923IYI5_9ACTO</name>
<gene>
    <name evidence="2" type="ORF">HD592_002108</name>
</gene>
<sequence length="290" mass="31176">MSAQQKQSAGVGFLFVEKIALQTILTAKVNTIANVDANAVAFVRGSQAPSTGAGQGTQGDGSDTTSNGFTIGGEPDRTVEFDDHYPFESKKGEETEADKESWDEWGRKAWLAQLAPWLQNAADMYSHYRDGTGTPVEIDLAEASREDPSIRANTDEQISSALKAANDAVSQGYTDTIIHSPMTSATNYPETENWQKAIGGYTTYSDSRVTVEGDTVTVEVTVTARDRYNFDAAKSDIASGTPDAVNGRFEELGWARSFETTGTVTETYTWKVGDSPPSVGTGTGGHRERG</sequence>
<comment type="caution">
    <text evidence="2">The sequence shown here is derived from an EMBL/GenBank/DDBJ whole genome shotgun (WGS) entry which is preliminary data.</text>
</comment>